<accession>A0A3B0U5M9</accession>
<name>A0A3B0U5M9_9ZZZZ</name>
<dbReference type="Gene3D" id="1.10.600.10">
    <property type="entry name" value="Farnesyl Diphosphate Synthase"/>
    <property type="match status" value="1"/>
</dbReference>
<dbReference type="InterPro" id="IPR008949">
    <property type="entry name" value="Isoprenoid_synthase_dom_sf"/>
</dbReference>
<proteinExistence type="predicted"/>
<dbReference type="AlphaFoldDB" id="A0A3B0U5M9"/>
<protein>
    <recommendedName>
        <fullName evidence="2">Phytoene synthase</fullName>
    </recommendedName>
</protein>
<reference evidence="1" key="1">
    <citation type="submission" date="2018-06" db="EMBL/GenBank/DDBJ databases">
        <authorList>
            <person name="Zhirakovskaya E."/>
        </authorList>
    </citation>
    <scope>NUCLEOTIDE SEQUENCE</scope>
</reference>
<dbReference type="InterPro" id="IPR002060">
    <property type="entry name" value="Squ/phyt_synthse"/>
</dbReference>
<gene>
    <name evidence="1" type="ORF">MNBD_ALPHA11-1903</name>
</gene>
<dbReference type="EMBL" id="UOEQ01000050">
    <property type="protein sequence ID" value="VAW14706.1"/>
    <property type="molecule type" value="Genomic_DNA"/>
</dbReference>
<sequence>MTDKTTAIQKPVQITEDGQYIAQFLKQHDSNRYYSTLVLDETSRSDVQALYAFSVEISRIRSMITKPAPGEIRLQYWVDFLSGNGHGDTSKNPIASALQ</sequence>
<feature type="non-terminal residue" evidence="1">
    <location>
        <position position="99"/>
    </location>
</feature>
<evidence type="ECO:0008006" key="2">
    <source>
        <dbReference type="Google" id="ProtNLM"/>
    </source>
</evidence>
<dbReference type="SUPFAM" id="SSF48576">
    <property type="entry name" value="Terpenoid synthases"/>
    <property type="match status" value="1"/>
</dbReference>
<organism evidence="1">
    <name type="scientific">hydrothermal vent metagenome</name>
    <dbReference type="NCBI Taxonomy" id="652676"/>
    <lineage>
        <taxon>unclassified sequences</taxon>
        <taxon>metagenomes</taxon>
        <taxon>ecological metagenomes</taxon>
    </lineage>
</organism>
<dbReference type="Pfam" id="PF00494">
    <property type="entry name" value="SQS_PSY"/>
    <property type="match status" value="1"/>
</dbReference>
<evidence type="ECO:0000313" key="1">
    <source>
        <dbReference type="EMBL" id="VAW14706.1"/>
    </source>
</evidence>